<keyword evidence="6 12" id="KW-1133">Transmembrane helix</keyword>
<keyword evidence="14" id="KW-1185">Reference proteome</keyword>
<proteinExistence type="inferred from homology"/>
<keyword evidence="3 12" id="KW-0812">Transmembrane</keyword>
<dbReference type="InterPro" id="IPR001128">
    <property type="entry name" value="Cyt_P450"/>
</dbReference>
<dbReference type="InterPro" id="IPR036396">
    <property type="entry name" value="Cyt_P450_sf"/>
</dbReference>
<evidence type="ECO:0000256" key="3">
    <source>
        <dbReference type="ARBA" id="ARBA00022692"/>
    </source>
</evidence>
<evidence type="ECO:0000256" key="1">
    <source>
        <dbReference type="ARBA" id="ARBA00004167"/>
    </source>
</evidence>
<evidence type="ECO:0000313" key="13">
    <source>
        <dbReference type="EMBL" id="KAG0554657.1"/>
    </source>
</evidence>
<dbReference type="PANTHER" id="PTHR24286:SF194">
    <property type="entry name" value="STEROID (22S)-HYDROXYLASE"/>
    <property type="match status" value="1"/>
</dbReference>
<dbReference type="GO" id="GO:0016020">
    <property type="term" value="C:membrane"/>
    <property type="evidence" value="ECO:0007669"/>
    <property type="project" value="UniProtKB-SubCell"/>
</dbReference>
<evidence type="ECO:0000256" key="12">
    <source>
        <dbReference type="SAM" id="Phobius"/>
    </source>
</evidence>
<organism evidence="13 14">
    <name type="scientific">Ceratodon purpureus</name>
    <name type="common">Fire moss</name>
    <name type="synonym">Dicranum purpureum</name>
    <dbReference type="NCBI Taxonomy" id="3225"/>
    <lineage>
        <taxon>Eukaryota</taxon>
        <taxon>Viridiplantae</taxon>
        <taxon>Streptophyta</taxon>
        <taxon>Embryophyta</taxon>
        <taxon>Bryophyta</taxon>
        <taxon>Bryophytina</taxon>
        <taxon>Bryopsida</taxon>
        <taxon>Dicranidae</taxon>
        <taxon>Pseudoditrichales</taxon>
        <taxon>Ditrichaceae</taxon>
        <taxon>Ceratodon</taxon>
    </lineage>
</organism>
<protein>
    <recommendedName>
        <fullName evidence="15">Cytochrome P450</fullName>
    </recommendedName>
</protein>
<dbReference type="AlphaFoldDB" id="A0A8T0G883"/>
<sequence>MGTFLEGCSQPAMEMLQVFAAAAVVCLLLFSLRFKFQIWSSLGSGKTFLPPGSYGMPIVGETMAYMWSMCTSRPTFMAERCKRYGDMFKTKLMGAKCVVATAPDVIKFLLDHDGKQFQTGYPAGFKKVLGEYTTLSLHDENWKRSRKFLVRSFRVDRLKAHIPVVEKLVLENLATWEDTEVVCVRDKTKALAFNVVAHFLLGSRLASSDAKEALREDFYTLTEGLFAMPVNFPTTKFSKALKARARIIDTIEREVLSQPRAPGDEDHYTDYMEYLREENHPATTEAMLLEQTRCHVLGLMFAGHQTAACTMLFAVKNLLENPGVLENLLAEHDGIRRLKVFPVGRKIGLTWEEYKSMRYTQHVITETIRLANPAALLWRETKEDVQLNGYVVPKGWKMACAIREAHHNPDYFSDPGLFDPSRHEKEINDPSGKLPFFGFGGGPRHCPGAELARMEMSIFLYHLTTKFGMELELCGKEKMSFFPVPKMSRGLQVRLSNIQDCPSDLEAGQQVLSPDVTTLPEFDPRFPDVRIDVPHVQAHVDPDHPDVITFTRLICPRHPNDRIVPQFCPYHPGCPRGRQFCPKHPHVALVTQLDYFADVL</sequence>
<keyword evidence="11" id="KW-0503">Monooxygenase</keyword>
<feature type="transmembrane region" description="Helical" evidence="12">
    <location>
        <begin position="12"/>
        <end position="32"/>
    </location>
</feature>
<evidence type="ECO:0000256" key="9">
    <source>
        <dbReference type="ARBA" id="ARBA00023136"/>
    </source>
</evidence>
<dbReference type="Proteomes" id="UP000822688">
    <property type="component" value="Chromosome 12"/>
</dbReference>
<comment type="caution">
    <text evidence="13">The sequence shown here is derived from an EMBL/GenBank/DDBJ whole genome shotgun (WGS) entry which is preliminary data.</text>
</comment>
<dbReference type="PRINTS" id="PR00385">
    <property type="entry name" value="P450"/>
</dbReference>
<evidence type="ECO:0000256" key="2">
    <source>
        <dbReference type="ARBA" id="ARBA00010617"/>
    </source>
</evidence>
<evidence type="ECO:0000256" key="4">
    <source>
        <dbReference type="ARBA" id="ARBA00022723"/>
    </source>
</evidence>
<keyword evidence="5" id="KW-0752">Steroid biosynthesis</keyword>
<evidence type="ECO:0000256" key="6">
    <source>
        <dbReference type="ARBA" id="ARBA00022989"/>
    </source>
</evidence>
<comment type="subcellular location">
    <subcellularLocation>
        <location evidence="1">Membrane</location>
        <topology evidence="1">Single-pass membrane protein</topology>
    </subcellularLocation>
</comment>
<dbReference type="EMBL" id="CM026433">
    <property type="protein sequence ID" value="KAG0554657.1"/>
    <property type="molecule type" value="Genomic_DNA"/>
</dbReference>
<evidence type="ECO:0000256" key="10">
    <source>
        <dbReference type="PIRSR" id="PIRSR602401-1"/>
    </source>
</evidence>
<reference evidence="13" key="1">
    <citation type="submission" date="2020-06" db="EMBL/GenBank/DDBJ databases">
        <title>WGS assembly of Ceratodon purpureus strain R40.</title>
        <authorList>
            <person name="Carey S.B."/>
            <person name="Jenkins J."/>
            <person name="Shu S."/>
            <person name="Lovell J.T."/>
            <person name="Sreedasyam A."/>
            <person name="Maumus F."/>
            <person name="Tiley G.P."/>
            <person name="Fernandez-Pozo N."/>
            <person name="Barry K."/>
            <person name="Chen C."/>
            <person name="Wang M."/>
            <person name="Lipzen A."/>
            <person name="Daum C."/>
            <person name="Saski C.A."/>
            <person name="Payton A.C."/>
            <person name="Mcbreen J.C."/>
            <person name="Conrad R.E."/>
            <person name="Kollar L.M."/>
            <person name="Olsson S."/>
            <person name="Huttunen S."/>
            <person name="Landis J.B."/>
            <person name="Wickett N.J."/>
            <person name="Johnson M.G."/>
            <person name="Rensing S.A."/>
            <person name="Grimwood J."/>
            <person name="Schmutz J."/>
            <person name="Mcdaniel S.F."/>
        </authorList>
    </citation>
    <scope>NUCLEOTIDE SEQUENCE</scope>
    <source>
        <strain evidence="13">R40</strain>
    </source>
</reference>
<dbReference type="InterPro" id="IPR017972">
    <property type="entry name" value="Cyt_P450_CS"/>
</dbReference>
<evidence type="ECO:0000256" key="5">
    <source>
        <dbReference type="ARBA" id="ARBA00022955"/>
    </source>
</evidence>
<dbReference type="GO" id="GO:0006694">
    <property type="term" value="P:steroid biosynthetic process"/>
    <property type="evidence" value="ECO:0007669"/>
    <property type="project" value="UniProtKB-KW"/>
</dbReference>
<dbReference type="PANTHER" id="PTHR24286">
    <property type="entry name" value="CYTOCHROME P450 26"/>
    <property type="match status" value="1"/>
</dbReference>
<evidence type="ECO:0000256" key="11">
    <source>
        <dbReference type="RuleBase" id="RU000461"/>
    </source>
</evidence>
<keyword evidence="8 10" id="KW-0408">Iron</keyword>
<dbReference type="GO" id="GO:0004497">
    <property type="term" value="F:monooxygenase activity"/>
    <property type="evidence" value="ECO:0007669"/>
    <property type="project" value="UniProtKB-KW"/>
</dbReference>
<accession>A0A8T0G883</accession>
<evidence type="ECO:0008006" key="15">
    <source>
        <dbReference type="Google" id="ProtNLM"/>
    </source>
</evidence>
<dbReference type="GO" id="GO:0016125">
    <property type="term" value="P:sterol metabolic process"/>
    <property type="evidence" value="ECO:0007669"/>
    <property type="project" value="TreeGrafter"/>
</dbReference>
<dbReference type="PRINTS" id="PR00463">
    <property type="entry name" value="EP450I"/>
</dbReference>
<evidence type="ECO:0000313" key="14">
    <source>
        <dbReference type="Proteomes" id="UP000822688"/>
    </source>
</evidence>
<name>A0A8T0G883_CERPU</name>
<keyword evidence="5" id="KW-0443">Lipid metabolism</keyword>
<dbReference type="SUPFAM" id="SSF48264">
    <property type="entry name" value="Cytochrome P450"/>
    <property type="match status" value="1"/>
</dbReference>
<dbReference type="GO" id="GO:0020037">
    <property type="term" value="F:heme binding"/>
    <property type="evidence" value="ECO:0007669"/>
    <property type="project" value="InterPro"/>
</dbReference>
<evidence type="ECO:0000256" key="8">
    <source>
        <dbReference type="ARBA" id="ARBA00023004"/>
    </source>
</evidence>
<dbReference type="OrthoDB" id="1372046at2759"/>
<keyword evidence="9 12" id="KW-0472">Membrane</keyword>
<dbReference type="Gene3D" id="1.10.630.10">
    <property type="entry name" value="Cytochrome P450"/>
    <property type="match status" value="1"/>
</dbReference>
<evidence type="ECO:0000256" key="7">
    <source>
        <dbReference type="ARBA" id="ARBA00023002"/>
    </source>
</evidence>
<dbReference type="InterPro" id="IPR002401">
    <property type="entry name" value="Cyt_P450_E_grp-I"/>
</dbReference>
<dbReference type="GO" id="GO:0016705">
    <property type="term" value="F:oxidoreductase activity, acting on paired donors, with incorporation or reduction of molecular oxygen"/>
    <property type="evidence" value="ECO:0007669"/>
    <property type="project" value="InterPro"/>
</dbReference>
<gene>
    <name evidence="13" type="ORF">KC19_12G108800</name>
</gene>
<comment type="cofactor">
    <cofactor evidence="10">
        <name>heme</name>
        <dbReference type="ChEBI" id="CHEBI:30413"/>
    </cofactor>
</comment>
<keyword evidence="7 11" id="KW-0560">Oxidoreductase</keyword>
<feature type="binding site" description="axial binding residue" evidence="10">
    <location>
        <position position="446"/>
    </location>
    <ligand>
        <name>heme</name>
        <dbReference type="ChEBI" id="CHEBI:30413"/>
    </ligand>
    <ligandPart>
        <name>Fe</name>
        <dbReference type="ChEBI" id="CHEBI:18248"/>
    </ligandPart>
</feature>
<keyword evidence="4 10" id="KW-0479">Metal-binding</keyword>
<dbReference type="PROSITE" id="PS00086">
    <property type="entry name" value="CYTOCHROME_P450"/>
    <property type="match status" value="1"/>
</dbReference>
<keyword evidence="5" id="KW-0444">Lipid biosynthesis</keyword>
<keyword evidence="10 11" id="KW-0349">Heme</keyword>
<comment type="similarity">
    <text evidence="2 11">Belongs to the cytochrome P450 family.</text>
</comment>
<dbReference type="GO" id="GO:0005506">
    <property type="term" value="F:iron ion binding"/>
    <property type="evidence" value="ECO:0007669"/>
    <property type="project" value="InterPro"/>
</dbReference>
<dbReference type="Pfam" id="PF00067">
    <property type="entry name" value="p450"/>
    <property type="match status" value="1"/>
</dbReference>